<dbReference type="SUPFAM" id="SSF51206">
    <property type="entry name" value="cAMP-binding domain-like"/>
    <property type="match status" value="1"/>
</dbReference>
<dbReference type="InterPro" id="IPR049232">
    <property type="entry name" value="DUF6829"/>
</dbReference>
<dbReference type="InterPro" id="IPR014710">
    <property type="entry name" value="RmlC-like_jellyroll"/>
</dbReference>
<feature type="transmembrane region" description="Helical" evidence="8">
    <location>
        <begin position="187"/>
        <end position="209"/>
    </location>
</feature>
<evidence type="ECO:0000259" key="9">
    <source>
        <dbReference type="PROSITE" id="PS50042"/>
    </source>
</evidence>
<keyword evidence="4 8" id="KW-1133">Transmembrane helix</keyword>
<evidence type="ECO:0000256" key="2">
    <source>
        <dbReference type="ARBA" id="ARBA00022448"/>
    </source>
</evidence>
<dbReference type="Gene3D" id="2.60.120.10">
    <property type="entry name" value="Jelly Rolls"/>
    <property type="match status" value="1"/>
</dbReference>
<dbReference type="Pfam" id="PF00520">
    <property type="entry name" value="Ion_trans"/>
    <property type="match status" value="1"/>
</dbReference>
<dbReference type="Gene3D" id="1.10.287.70">
    <property type="match status" value="1"/>
</dbReference>
<sequence length="1179" mass="132150">MESLEAVNQQFKGLRSTVEAIDVENIDGQRSQGAGRRLSFKSVAIQGPLSPKSRDLKEPAALQNHRLLKGQKMPNSVSKVTSAPSAKATDAAGTQLRLHGRWMDLATQSAEGPTKDTRKKVTHRLSQIGGMDSEQPAPQQQFLQPFHPHGAFRICWDLAAMLLIFADTIMLPLALAWEEDMGFGQDAFSSLLFVNFCIGLAFWTADLLVNLNTATYRKGTLVTGYLSIFISYMRGWLLFDLMLLTFDVLYVTSDAGNLTEFRLVRVTRVLRLLRLLRMLKLTRLNAIIEESAANSGKQWVTVVIAITNTAVGMIFIAHLLTCMWYGVGRALENETRIQSWTLRAGAGVQEVEPYVQYLHAMRWIVNTPSPPDLDAASEIERGVDILVSIFYLLVMGSAISKISGTIAELRAMNEARDRRRREVRQYLSHQHVSFELVSRIMRFVDYRLEKFSATSLDTSLISPTLQLELYVGQRSSYILELPIFKLMQECYPDVFGSVCAVLEKHVYEKGESVFVAGSFTSCLHITATGSYSYIEGYDAEGANTEFSGTRWYGELSLYTEGSLHQSTLAASSFAETFTLTGPDLADCVKQSRGCMAMFCDFAKDFVTAMQGSKTKCGDEEQVHWAEECCKRNQHYQELYPDPKTRFKNIIIPLKIKRSASTSVSGEDGSSSKGSVPIPKPRLSKNSSTSRSSRGSQGSVKALDLDTADLDVPLESVTSLYTRFSEASAETVNPGLDTYLKELDGETMETYKLVDDLQIILPELHAEHSPHVVFEQAGERDRAESSCISILALFKNRFDIFTQPQAPPVKLSDEQWIELQRLITWIDPDLEQLQAVMVLLAIRALGKSKAVLQQMPRPMRRPERAVLQLMESERNVVPSVLWLSERAEQYIENALEIHELFNLAQMLQGENLPANIGELRRCIDEKSEDMFRFYILFLLGFMSGIAAGTGSRFMNGKNASAVISGIRLLQRLMECSPSAIYWGYLEERAEKLRLNFYTAEDLVLVRLSCLARVQEEKDYLQLRTAWDALKARERAALTDHFLADGIQEQAFILEFLPNCVANAKANNTVGVTGLLGVLVDLLNNLKLSMDSMPDMEKVIPVDLSEMAEFIAVVQNRFVFLTCVSRCQLQFVGQRVHLKMTGGNWGRTTDPDSDMTSLAYTLQDILQKQACCCSSHVHRHA</sequence>
<dbReference type="InterPro" id="IPR018490">
    <property type="entry name" value="cNMP-bd_dom_sf"/>
</dbReference>
<keyword evidence="3 8" id="KW-0812">Transmembrane</keyword>
<proteinExistence type="predicted"/>
<feature type="transmembrane region" description="Helical" evidence="8">
    <location>
        <begin position="154"/>
        <end position="175"/>
    </location>
</feature>
<keyword evidence="11" id="KW-1185">Reference proteome</keyword>
<reference evidence="10" key="1">
    <citation type="submission" date="2021-02" db="EMBL/GenBank/DDBJ databases">
        <authorList>
            <person name="Dougan E. K."/>
            <person name="Rhodes N."/>
            <person name="Thang M."/>
            <person name="Chan C."/>
        </authorList>
    </citation>
    <scope>NUCLEOTIDE SEQUENCE</scope>
</reference>
<evidence type="ECO:0000256" key="6">
    <source>
        <dbReference type="ARBA" id="ARBA00023136"/>
    </source>
</evidence>
<dbReference type="InterPro" id="IPR051413">
    <property type="entry name" value="K/Na_HCN_channel"/>
</dbReference>
<evidence type="ECO:0000256" key="8">
    <source>
        <dbReference type="SAM" id="Phobius"/>
    </source>
</evidence>
<comment type="caution">
    <text evidence="10">The sequence shown here is derived from an EMBL/GenBank/DDBJ whole genome shotgun (WGS) entry which is preliminary data.</text>
</comment>
<dbReference type="PROSITE" id="PS50042">
    <property type="entry name" value="CNMP_BINDING_3"/>
    <property type="match status" value="1"/>
</dbReference>
<protein>
    <submittedName>
        <fullName evidence="10">Eag protein</fullName>
    </submittedName>
</protein>
<dbReference type="SUPFAM" id="SSF81324">
    <property type="entry name" value="Voltage-gated potassium channels"/>
    <property type="match status" value="1"/>
</dbReference>
<feature type="transmembrane region" description="Helical" evidence="8">
    <location>
        <begin position="299"/>
        <end position="327"/>
    </location>
</feature>
<feature type="domain" description="Cyclic nucleotide-binding" evidence="9">
    <location>
        <begin position="486"/>
        <end position="579"/>
    </location>
</feature>
<dbReference type="PANTHER" id="PTHR45689">
    <property type="entry name" value="I[[H]] CHANNEL, ISOFORM E"/>
    <property type="match status" value="1"/>
</dbReference>
<evidence type="ECO:0000313" key="11">
    <source>
        <dbReference type="Proteomes" id="UP000649617"/>
    </source>
</evidence>
<dbReference type="AlphaFoldDB" id="A0A812YB62"/>
<evidence type="ECO:0000256" key="7">
    <source>
        <dbReference type="SAM" id="MobiDB-lite"/>
    </source>
</evidence>
<evidence type="ECO:0000256" key="5">
    <source>
        <dbReference type="ARBA" id="ARBA00023065"/>
    </source>
</evidence>
<dbReference type="Proteomes" id="UP000649617">
    <property type="component" value="Unassembled WGS sequence"/>
</dbReference>
<feature type="region of interest" description="Disordered" evidence="7">
    <location>
        <begin position="661"/>
        <end position="701"/>
    </location>
</feature>
<evidence type="ECO:0000256" key="4">
    <source>
        <dbReference type="ARBA" id="ARBA00022989"/>
    </source>
</evidence>
<dbReference type="OrthoDB" id="421731at2759"/>
<dbReference type="Pfam" id="PF20717">
    <property type="entry name" value="DUF6829"/>
    <property type="match status" value="1"/>
</dbReference>
<evidence type="ECO:0000313" key="10">
    <source>
        <dbReference type="EMBL" id="CAE7775061.1"/>
    </source>
</evidence>
<organism evidence="10 11">
    <name type="scientific">Symbiodinium pilosum</name>
    <name type="common">Dinoflagellate</name>
    <dbReference type="NCBI Taxonomy" id="2952"/>
    <lineage>
        <taxon>Eukaryota</taxon>
        <taxon>Sar</taxon>
        <taxon>Alveolata</taxon>
        <taxon>Dinophyceae</taxon>
        <taxon>Suessiales</taxon>
        <taxon>Symbiodiniaceae</taxon>
        <taxon>Symbiodinium</taxon>
    </lineage>
</organism>
<dbReference type="PANTHER" id="PTHR45689:SF5">
    <property type="entry name" value="I[[H]] CHANNEL, ISOFORM E"/>
    <property type="match status" value="1"/>
</dbReference>
<dbReference type="InterPro" id="IPR005821">
    <property type="entry name" value="Ion_trans_dom"/>
</dbReference>
<feature type="transmembrane region" description="Helical" evidence="8">
    <location>
        <begin position="221"/>
        <end position="239"/>
    </location>
</feature>
<keyword evidence="2" id="KW-0813">Transport</keyword>
<comment type="subcellular location">
    <subcellularLocation>
        <location evidence="1">Membrane</location>
        <topology evidence="1">Multi-pass membrane protein</topology>
    </subcellularLocation>
</comment>
<dbReference type="GO" id="GO:0035725">
    <property type="term" value="P:sodium ion transmembrane transport"/>
    <property type="evidence" value="ECO:0007669"/>
    <property type="project" value="TreeGrafter"/>
</dbReference>
<feature type="compositionally biased region" description="Low complexity" evidence="7">
    <location>
        <begin position="683"/>
        <end position="698"/>
    </location>
</feature>
<keyword evidence="6 8" id="KW-0472">Membrane</keyword>
<dbReference type="GO" id="GO:0005249">
    <property type="term" value="F:voltage-gated potassium channel activity"/>
    <property type="evidence" value="ECO:0007669"/>
    <property type="project" value="TreeGrafter"/>
</dbReference>
<feature type="compositionally biased region" description="Low complexity" evidence="7">
    <location>
        <begin position="661"/>
        <end position="674"/>
    </location>
</feature>
<keyword evidence="5" id="KW-0406">Ion transport</keyword>
<evidence type="ECO:0000256" key="1">
    <source>
        <dbReference type="ARBA" id="ARBA00004141"/>
    </source>
</evidence>
<dbReference type="GO" id="GO:0098855">
    <property type="term" value="C:HCN channel complex"/>
    <property type="evidence" value="ECO:0007669"/>
    <property type="project" value="TreeGrafter"/>
</dbReference>
<dbReference type="GO" id="GO:0003254">
    <property type="term" value="P:regulation of membrane depolarization"/>
    <property type="evidence" value="ECO:0007669"/>
    <property type="project" value="TreeGrafter"/>
</dbReference>
<gene>
    <name evidence="10" type="primary">eag</name>
    <name evidence="10" type="ORF">SPIL2461_LOCUS22923</name>
</gene>
<accession>A0A812YB62</accession>
<dbReference type="InterPro" id="IPR000595">
    <property type="entry name" value="cNMP-bd_dom"/>
</dbReference>
<name>A0A812YB62_SYMPI</name>
<dbReference type="EMBL" id="CAJNIZ010047748">
    <property type="protein sequence ID" value="CAE7775061.1"/>
    <property type="molecule type" value="Genomic_DNA"/>
</dbReference>
<evidence type="ECO:0000256" key="3">
    <source>
        <dbReference type="ARBA" id="ARBA00022692"/>
    </source>
</evidence>